<dbReference type="VEuPathDB" id="FungiDB:SDRG_01815"/>
<sequence length="513" mass="57888">MARPSTRKLLTPDATCSLPTVVTPEPVHFDVALGHAATLRATGSAFIALNGRDDGVLVEWQPKGGDPEYFPNGLRFYDSMGEPITTAAEVNAERLVYVLVDFQIWVWPGIKVGYTRNIDGISLKTISLSPLVFDVEVFFDAKEADAIIAEGMNKLQRSPVGSKDATDGYHSDRTSYTAFLDDSAFTRDFRRRTAALAHLPSPALSERLQLVRYEAGQFIRKHEDYFDSKDFLGKKNLAVADYKTRCTWAAATIESLPAEAGLDPSFQRDGPMPPNTDDTMTWQHSVLQAFLNDPAATDFFTEYADVEWGDWVKENVANGANGFVEILLESRGYMLPHIIASWEKRAALPALHYTAPKPPVSGVSHYFRWIRWAKECIQDHGADAPADVQPPLPDIPYDVRKDACQIRAGRPYPRRAGGARRYRVGRVSANQPRRRERFARCCPEQRHVFRTRRERLDQARRRRLPLRVLPCLRGGRSLRQLSKFPTHLRHSEPNRFATLFLYLNDVDEGGEGT</sequence>
<keyword evidence="4" id="KW-1185">Reference proteome</keyword>
<dbReference type="EMBL" id="JH767135">
    <property type="protein sequence ID" value="EQC40743.1"/>
    <property type="molecule type" value="Genomic_DNA"/>
</dbReference>
<dbReference type="Proteomes" id="UP000030762">
    <property type="component" value="Unassembled WGS sequence"/>
</dbReference>
<gene>
    <name evidence="3" type="ORF">SDRG_01815</name>
</gene>
<evidence type="ECO:0000313" key="4">
    <source>
        <dbReference type="Proteomes" id="UP000030762"/>
    </source>
</evidence>
<dbReference type="Gene3D" id="2.60.120.620">
    <property type="entry name" value="q2cbj1_9rhob like domain"/>
    <property type="match status" value="1"/>
</dbReference>
<dbReference type="GO" id="GO:0046872">
    <property type="term" value="F:metal ion binding"/>
    <property type="evidence" value="ECO:0007669"/>
    <property type="project" value="UniProtKB-KW"/>
</dbReference>
<evidence type="ECO:0000256" key="1">
    <source>
        <dbReference type="ARBA" id="ARBA00022723"/>
    </source>
</evidence>
<dbReference type="AlphaFoldDB" id="T0S6G4"/>
<keyword evidence="2" id="KW-0408">Iron</keyword>
<evidence type="ECO:0000256" key="2">
    <source>
        <dbReference type="ARBA" id="ARBA00023004"/>
    </source>
</evidence>
<keyword evidence="1" id="KW-0479">Metal-binding</keyword>
<dbReference type="InParanoid" id="T0S6G4"/>
<dbReference type="STRING" id="1156394.T0S6G4"/>
<dbReference type="InterPro" id="IPR045054">
    <property type="entry name" value="P4HA-like"/>
</dbReference>
<proteinExistence type="predicted"/>
<dbReference type="PANTHER" id="PTHR10869">
    <property type="entry name" value="PROLYL 4-HYDROXYLASE ALPHA SUBUNIT"/>
    <property type="match status" value="1"/>
</dbReference>
<reference evidence="3 4" key="1">
    <citation type="submission" date="2012-04" db="EMBL/GenBank/DDBJ databases">
        <title>The Genome Sequence of Saprolegnia declina VS20.</title>
        <authorList>
            <consortium name="The Broad Institute Genome Sequencing Platform"/>
            <person name="Russ C."/>
            <person name="Nusbaum C."/>
            <person name="Tyler B."/>
            <person name="van West P."/>
            <person name="Dieguez-Uribeondo J."/>
            <person name="de Bruijn I."/>
            <person name="Tripathy S."/>
            <person name="Jiang R."/>
            <person name="Young S.K."/>
            <person name="Zeng Q."/>
            <person name="Gargeya S."/>
            <person name="Fitzgerald M."/>
            <person name="Haas B."/>
            <person name="Abouelleil A."/>
            <person name="Alvarado L."/>
            <person name="Arachchi H.M."/>
            <person name="Berlin A."/>
            <person name="Chapman S.B."/>
            <person name="Goldberg J."/>
            <person name="Griggs A."/>
            <person name="Gujja S."/>
            <person name="Hansen M."/>
            <person name="Howarth C."/>
            <person name="Imamovic A."/>
            <person name="Larimer J."/>
            <person name="McCowen C."/>
            <person name="Montmayeur A."/>
            <person name="Murphy C."/>
            <person name="Neiman D."/>
            <person name="Pearson M."/>
            <person name="Priest M."/>
            <person name="Roberts A."/>
            <person name="Saif S."/>
            <person name="Shea T."/>
            <person name="Sisk P."/>
            <person name="Sykes S."/>
            <person name="Wortman J."/>
            <person name="Nusbaum C."/>
            <person name="Birren B."/>
        </authorList>
    </citation>
    <scope>NUCLEOTIDE SEQUENCE [LARGE SCALE GENOMIC DNA]</scope>
    <source>
        <strain evidence="3 4">VS20</strain>
    </source>
</reference>
<dbReference type="OrthoDB" id="420380at2759"/>
<dbReference type="GO" id="GO:0004656">
    <property type="term" value="F:procollagen-proline 4-dioxygenase activity"/>
    <property type="evidence" value="ECO:0007669"/>
    <property type="project" value="TreeGrafter"/>
</dbReference>
<dbReference type="GeneID" id="19942542"/>
<accession>T0S6G4</accession>
<name>T0S6G4_SAPDV</name>
<dbReference type="PANTHER" id="PTHR10869:SF226">
    <property type="entry name" value="PROLYL 4-HYDROXYLASE ALPHA SUBUNIT DOMAIN-CONTAINING PROTEIN"/>
    <property type="match status" value="1"/>
</dbReference>
<organism evidence="3 4">
    <name type="scientific">Saprolegnia diclina (strain VS20)</name>
    <dbReference type="NCBI Taxonomy" id="1156394"/>
    <lineage>
        <taxon>Eukaryota</taxon>
        <taxon>Sar</taxon>
        <taxon>Stramenopiles</taxon>
        <taxon>Oomycota</taxon>
        <taxon>Saprolegniomycetes</taxon>
        <taxon>Saprolegniales</taxon>
        <taxon>Saprolegniaceae</taxon>
        <taxon>Saprolegnia</taxon>
    </lineage>
</organism>
<protein>
    <submittedName>
        <fullName evidence="3">Uncharacterized protein</fullName>
    </submittedName>
</protein>
<evidence type="ECO:0000313" key="3">
    <source>
        <dbReference type="EMBL" id="EQC40743.1"/>
    </source>
</evidence>
<dbReference type="RefSeq" id="XP_008605587.1">
    <property type="nucleotide sequence ID" value="XM_008607365.1"/>
</dbReference>
<dbReference type="GO" id="GO:0005783">
    <property type="term" value="C:endoplasmic reticulum"/>
    <property type="evidence" value="ECO:0007669"/>
    <property type="project" value="TreeGrafter"/>
</dbReference>